<dbReference type="STRING" id="9541.ENSMFAP00000017321"/>
<evidence type="ECO:0000313" key="2">
    <source>
        <dbReference type="Ensembl" id="ENSMFAP00000017321.2"/>
    </source>
</evidence>
<feature type="compositionally biased region" description="Pro residues" evidence="1">
    <location>
        <begin position="50"/>
        <end position="59"/>
    </location>
</feature>
<sequence length="131" mass="14229">MRVLDSYGDDYRASQFTIVLEDEGSQGTDAPTPGNAENEPPEKEALSPPRRTPAPPEPGSPAWRGPGRKRRRVPRDGRRAGTALTPELASVQIKVEEDFGFEADEALDSSWVSRGPDKLLPYPTLASPASD</sequence>
<reference evidence="2" key="3">
    <citation type="submission" date="2025-09" db="UniProtKB">
        <authorList>
            <consortium name="Ensembl"/>
        </authorList>
    </citation>
    <scope>IDENTIFICATION</scope>
</reference>
<dbReference type="AlphaFoldDB" id="A0A2K5UXX3"/>
<reference evidence="2" key="2">
    <citation type="submission" date="2025-08" db="UniProtKB">
        <authorList>
            <consortium name="Ensembl"/>
        </authorList>
    </citation>
    <scope>IDENTIFICATION</scope>
</reference>
<dbReference type="InterPro" id="IPR033555">
    <property type="entry name" value="TFPT"/>
</dbReference>
<dbReference type="VEuPathDB" id="HostDB:ENSMFAG00000031792"/>
<evidence type="ECO:0000256" key="1">
    <source>
        <dbReference type="SAM" id="MobiDB-lite"/>
    </source>
</evidence>
<dbReference type="GO" id="GO:0003677">
    <property type="term" value="F:DNA binding"/>
    <property type="evidence" value="ECO:0007669"/>
    <property type="project" value="TreeGrafter"/>
</dbReference>
<accession>A0A2K5UXX3</accession>
<dbReference type="PANTHER" id="PTHR35084">
    <property type="entry name" value="TCF3 FUSION PARTNER"/>
    <property type="match status" value="1"/>
</dbReference>
<dbReference type="GO" id="GO:0043065">
    <property type="term" value="P:positive regulation of apoptotic process"/>
    <property type="evidence" value="ECO:0007669"/>
    <property type="project" value="TreeGrafter"/>
</dbReference>
<feature type="region of interest" description="Disordered" evidence="1">
    <location>
        <begin position="111"/>
        <end position="131"/>
    </location>
</feature>
<organism evidence="2 3">
    <name type="scientific">Macaca fascicularis</name>
    <name type="common">Crab-eating macaque</name>
    <name type="synonym">Cynomolgus monkey</name>
    <dbReference type="NCBI Taxonomy" id="9541"/>
    <lineage>
        <taxon>Eukaryota</taxon>
        <taxon>Metazoa</taxon>
        <taxon>Chordata</taxon>
        <taxon>Craniata</taxon>
        <taxon>Vertebrata</taxon>
        <taxon>Euteleostomi</taxon>
        <taxon>Mammalia</taxon>
        <taxon>Eutheria</taxon>
        <taxon>Euarchontoglires</taxon>
        <taxon>Primates</taxon>
        <taxon>Haplorrhini</taxon>
        <taxon>Catarrhini</taxon>
        <taxon>Cercopithecidae</taxon>
        <taxon>Cercopithecinae</taxon>
        <taxon>Macaca</taxon>
    </lineage>
</organism>
<reference evidence="2 3" key="1">
    <citation type="submission" date="2013-03" db="EMBL/GenBank/DDBJ databases">
        <authorList>
            <person name="Warren W."/>
            <person name="Wilson R.K."/>
        </authorList>
    </citation>
    <scope>NUCLEOTIDE SEQUENCE</scope>
</reference>
<feature type="region of interest" description="Disordered" evidence="1">
    <location>
        <begin position="1"/>
        <end position="85"/>
    </location>
</feature>
<dbReference type="Ensembl" id="ENSMFAT00000067862.2">
    <property type="protein sequence ID" value="ENSMFAP00000017321.2"/>
    <property type="gene ID" value="ENSMFAG00000031792.2"/>
</dbReference>
<evidence type="ECO:0000313" key="3">
    <source>
        <dbReference type="Proteomes" id="UP000233100"/>
    </source>
</evidence>
<name>A0A2K5UXX3_MACFA</name>
<dbReference type="GeneTree" id="ENSGT00390000016605"/>
<gene>
    <name evidence="2" type="primary">TFPT</name>
</gene>
<dbReference type="Proteomes" id="UP000233100">
    <property type="component" value="Chromosome 19"/>
</dbReference>
<dbReference type="PANTHER" id="PTHR35084:SF1">
    <property type="entry name" value="TCF3 FUSION PARTNER"/>
    <property type="match status" value="1"/>
</dbReference>
<dbReference type="GO" id="GO:0031011">
    <property type="term" value="C:Ino80 complex"/>
    <property type="evidence" value="ECO:0007669"/>
    <property type="project" value="TreeGrafter"/>
</dbReference>
<dbReference type="GO" id="GO:0097190">
    <property type="term" value="P:apoptotic signaling pathway"/>
    <property type="evidence" value="ECO:0007669"/>
    <property type="project" value="TreeGrafter"/>
</dbReference>
<protein>
    <submittedName>
        <fullName evidence="2">TCF3 fusion partner</fullName>
    </submittedName>
</protein>
<keyword evidence="3" id="KW-1185">Reference proteome</keyword>
<proteinExistence type="predicted"/>
<dbReference type="Bgee" id="ENSMFAG00000031792">
    <property type="expression patterns" value="Expressed in skeletal muscle tissue and 13 other cell types or tissues"/>
</dbReference>